<dbReference type="RefSeq" id="WP_344628357.1">
    <property type="nucleotide sequence ID" value="NZ_BAAALD010000164.1"/>
</dbReference>
<comment type="caution">
    <text evidence="1">The sequence shown here is derived from an EMBL/GenBank/DDBJ whole genome shotgun (WGS) entry which is preliminary data.</text>
</comment>
<sequence length="267" mass="29077">MTPRRRTHPAARPKATAPLLKAPLRLDLQRPGDLVDELRRLHERHGGADSMPDAGELYGVLLWAERNAHRLDRAPESERQQAALHRVTLWQHLREQIDRRQAAAVDAAREAGAQWTALADPLAVNGPSAAYNKAARLRAATLTDPDGQPVRRTPEALADAEARIARRQLEDRRRAQAADELHHVLTAVATRLLAHQDALPTADEDVAYWLEELATELEDGTPAGLHRCLGAAVRALHRHARGSGQPLAATTDALAAVAAAEALPEPA</sequence>
<proteinExistence type="predicted"/>
<protein>
    <submittedName>
        <fullName evidence="1">Uncharacterized protein</fullName>
    </submittedName>
</protein>
<evidence type="ECO:0000313" key="2">
    <source>
        <dbReference type="Proteomes" id="UP001499987"/>
    </source>
</evidence>
<evidence type="ECO:0000313" key="1">
    <source>
        <dbReference type="EMBL" id="GAA1126765.1"/>
    </source>
</evidence>
<organism evidence="1 2">
    <name type="scientific">Kitasatospora arboriphila</name>
    <dbReference type="NCBI Taxonomy" id="258052"/>
    <lineage>
        <taxon>Bacteria</taxon>
        <taxon>Bacillati</taxon>
        <taxon>Actinomycetota</taxon>
        <taxon>Actinomycetes</taxon>
        <taxon>Kitasatosporales</taxon>
        <taxon>Streptomycetaceae</taxon>
        <taxon>Kitasatospora</taxon>
    </lineage>
</organism>
<keyword evidence="2" id="KW-1185">Reference proteome</keyword>
<name>A0ABP4ETK0_9ACTN</name>
<gene>
    <name evidence="1" type="ORF">GCM10009663_76200</name>
</gene>
<dbReference type="EMBL" id="BAAALD010000164">
    <property type="protein sequence ID" value="GAA1126765.1"/>
    <property type="molecule type" value="Genomic_DNA"/>
</dbReference>
<dbReference type="Proteomes" id="UP001499987">
    <property type="component" value="Unassembled WGS sequence"/>
</dbReference>
<accession>A0ABP4ETK0</accession>
<reference evidence="2" key="1">
    <citation type="journal article" date="2019" name="Int. J. Syst. Evol. Microbiol.">
        <title>The Global Catalogue of Microorganisms (GCM) 10K type strain sequencing project: providing services to taxonomists for standard genome sequencing and annotation.</title>
        <authorList>
            <consortium name="The Broad Institute Genomics Platform"/>
            <consortium name="The Broad Institute Genome Sequencing Center for Infectious Disease"/>
            <person name="Wu L."/>
            <person name="Ma J."/>
        </authorList>
    </citation>
    <scope>NUCLEOTIDE SEQUENCE [LARGE SCALE GENOMIC DNA]</scope>
    <source>
        <strain evidence="2">JCM 13002</strain>
    </source>
</reference>